<dbReference type="InterPro" id="IPR022770">
    <property type="entry name" value="IucA/IucC-like_C"/>
</dbReference>
<evidence type="ECO:0000313" key="6">
    <source>
        <dbReference type="Proteomes" id="UP000184357"/>
    </source>
</evidence>
<dbReference type="AlphaFoldDB" id="A0A1M5JNK2"/>
<accession>A0A1M5JNK2</accession>
<dbReference type="EMBL" id="FQWV01000001">
    <property type="protein sequence ID" value="SHG42166.1"/>
    <property type="molecule type" value="Genomic_DNA"/>
</dbReference>
<dbReference type="InterPro" id="IPR007310">
    <property type="entry name" value="Aerobactin_biosyn_IucA/IucC_N"/>
</dbReference>
<dbReference type="GO" id="GO:0019290">
    <property type="term" value="P:siderophore biosynthetic process"/>
    <property type="evidence" value="ECO:0007669"/>
    <property type="project" value="InterPro"/>
</dbReference>
<dbReference type="Gene3D" id="1.10.510.40">
    <property type="match status" value="1"/>
</dbReference>
<name>A0A1M5JNK2_9EURY</name>
<dbReference type="Pfam" id="PF06276">
    <property type="entry name" value="FhuF"/>
    <property type="match status" value="1"/>
</dbReference>
<dbReference type="Gene3D" id="3.30.310.280">
    <property type="match status" value="1"/>
</dbReference>
<protein>
    <submittedName>
        <fullName evidence="5">Siderophore synthetase component</fullName>
    </submittedName>
</protein>
<evidence type="ECO:0000256" key="2">
    <source>
        <dbReference type="SAM" id="MobiDB-lite"/>
    </source>
</evidence>
<evidence type="ECO:0000259" key="4">
    <source>
        <dbReference type="Pfam" id="PF06276"/>
    </source>
</evidence>
<dbReference type="RefSeq" id="WP_234972302.1">
    <property type="nucleotide sequence ID" value="NZ_FQWV01000001.1"/>
</dbReference>
<dbReference type="GO" id="GO:0016881">
    <property type="term" value="F:acid-amino acid ligase activity"/>
    <property type="evidence" value="ECO:0007669"/>
    <property type="project" value="UniProtKB-ARBA"/>
</dbReference>
<evidence type="ECO:0000259" key="3">
    <source>
        <dbReference type="Pfam" id="PF04183"/>
    </source>
</evidence>
<evidence type="ECO:0000256" key="1">
    <source>
        <dbReference type="ARBA" id="ARBA00004924"/>
    </source>
</evidence>
<organism evidence="5 6">
    <name type="scientific">Halobaculum gomorrense</name>
    <dbReference type="NCBI Taxonomy" id="43928"/>
    <lineage>
        <taxon>Archaea</taxon>
        <taxon>Methanobacteriati</taxon>
        <taxon>Methanobacteriota</taxon>
        <taxon>Stenosarchaea group</taxon>
        <taxon>Halobacteria</taxon>
        <taxon>Halobacteriales</taxon>
        <taxon>Haloferacaceae</taxon>
        <taxon>Halobaculum</taxon>
    </lineage>
</organism>
<feature type="domain" description="Aerobactin siderophore biosynthesis IucA/IucC-like C-terminal" evidence="4">
    <location>
        <begin position="443"/>
        <end position="605"/>
    </location>
</feature>
<dbReference type="PANTHER" id="PTHR34384">
    <property type="entry name" value="L-2,3-DIAMINOPROPANOATE--CITRATE LIGASE"/>
    <property type="match status" value="1"/>
</dbReference>
<dbReference type="Pfam" id="PF04183">
    <property type="entry name" value="IucA_IucC"/>
    <property type="match status" value="1"/>
</dbReference>
<reference evidence="5 6" key="1">
    <citation type="submission" date="2016-11" db="EMBL/GenBank/DDBJ databases">
        <authorList>
            <person name="Jaros S."/>
            <person name="Januszkiewicz K."/>
            <person name="Wedrychowicz H."/>
        </authorList>
    </citation>
    <scope>NUCLEOTIDE SEQUENCE [LARGE SCALE GENOMIC DNA]</scope>
    <source>
        <strain evidence="5 6">DSM 9297</strain>
    </source>
</reference>
<sequence>MNTDTTMDTYEDTLQDALDADNWEAAERDLLAKMLREFAYEELIDPERVAATDRGGRYRVDLAGDGERDRGDESERGGDGDEDPAVAYRFEAEERLMDGLRVFPGTVERSTAPADGAAWEDATDPIRFLLDARETLGTDELTAGHLIREYRNTLLADAHVEAREAPDSFADLSYAEYESEMTGHPWITFNKGRLGWDYDDYRAYAPECRQTTTIGWLAAREDRVAFETVGGLDPEGLLREELGEQYGSFMRDLADRGLDPDAYTLIPVHDYQWEEVVTSLYAKELAEDALVPLDDGEDEYLPGQSVRTMFNVDAPGKHNVKLPMKVLNTLVWRGLPGERTEAAPRVTEYVKKIRDGDEFLREECELVLPGEVAGVNYDHPEFAELDGNAYQYDELLGAVWRESITALIDDDEQAVTLAALLHESDGEAVISEFVERSPLDVDEWLDELFATMLPPLLHYLYRYGTVFSPHGENTIVILDDEFVPARLGVKDFVDDVNVSDRPLPELERLDEELRGVLRSEPPEGLCQFYFCGLFVGVFRYLSDLLTARHGYDEERFWRQVRGAVLDYQRRFPELSDRFETFDLLRPEFTKLCLNRNRLTQEGYGDAAGRPHAAEHGAVRNALHEVADADERGDESGTDPVASDPAGPT</sequence>
<feature type="domain" description="Aerobactin siderophore biosynthesis IucA/IucC N-terminal" evidence="3">
    <location>
        <begin position="173"/>
        <end position="422"/>
    </location>
</feature>
<gene>
    <name evidence="5" type="ORF">SAMN05443636_0200</name>
</gene>
<keyword evidence="6" id="KW-1185">Reference proteome</keyword>
<feature type="region of interest" description="Disordered" evidence="2">
    <location>
        <begin position="59"/>
        <end position="84"/>
    </location>
</feature>
<dbReference type="InterPro" id="IPR037455">
    <property type="entry name" value="LucA/IucC-like"/>
</dbReference>
<dbReference type="PANTHER" id="PTHR34384:SF6">
    <property type="entry name" value="STAPHYLOFERRIN B SYNTHASE"/>
    <property type="match status" value="1"/>
</dbReference>
<proteinExistence type="predicted"/>
<dbReference type="Gene3D" id="6.10.250.3370">
    <property type="match status" value="1"/>
</dbReference>
<feature type="region of interest" description="Disordered" evidence="2">
    <location>
        <begin position="618"/>
        <end position="648"/>
    </location>
</feature>
<feature type="compositionally biased region" description="Basic and acidic residues" evidence="2">
    <location>
        <begin position="618"/>
        <end position="629"/>
    </location>
</feature>
<comment type="pathway">
    <text evidence="1">Siderophore biosynthesis.</text>
</comment>
<feature type="compositionally biased region" description="Basic and acidic residues" evidence="2">
    <location>
        <begin position="59"/>
        <end position="79"/>
    </location>
</feature>
<dbReference type="STRING" id="43928.SAMN05443636_0200"/>
<evidence type="ECO:0000313" key="5">
    <source>
        <dbReference type="EMBL" id="SHG42166.1"/>
    </source>
</evidence>
<dbReference type="Proteomes" id="UP000184357">
    <property type="component" value="Unassembled WGS sequence"/>
</dbReference>